<dbReference type="Proteomes" id="UP000887013">
    <property type="component" value="Unassembled WGS sequence"/>
</dbReference>
<keyword evidence="2" id="KW-0732">Signal</keyword>
<evidence type="ECO:0000256" key="2">
    <source>
        <dbReference type="SAM" id="SignalP"/>
    </source>
</evidence>
<reference evidence="3" key="1">
    <citation type="submission" date="2020-08" db="EMBL/GenBank/DDBJ databases">
        <title>Multicomponent nature underlies the extraordinary mechanical properties of spider dragline silk.</title>
        <authorList>
            <person name="Kono N."/>
            <person name="Nakamura H."/>
            <person name="Mori M."/>
            <person name="Yoshida Y."/>
            <person name="Ohtoshi R."/>
            <person name="Malay A.D."/>
            <person name="Moran D.A.P."/>
            <person name="Tomita M."/>
            <person name="Numata K."/>
            <person name="Arakawa K."/>
        </authorList>
    </citation>
    <scope>NUCLEOTIDE SEQUENCE</scope>
</reference>
<evidence type="ECO:0000313" key="4">
    <source>
        <dbReference type="Proteomes" id="UP000887013"/>
    </source>
</evidence>
<evidence type="ECO:0000313" key="3">
    <source>
        <dbReference type="EMBL" id="GFU10038.1"/>
    </source>
</evidence>
<sequence length="217" mass="24678">MKLKVQVVLFVCTAVALGYYYSPVCSQTVPPENRVVISPLALGGMLQGLLSMQIRPESGFYEEKYKEIFKDDGTEPVRYESLLHLSDKDLTELTEHFEPEEILSNDGKLLKEANLGISPNPCFDSDRLTQNRLLGLVCSMKIIRVTLSYNNSSDNPVTHRTGRTHHQWLDPIVIMDRSHEGVPRNERTDVIAKRRVGSYQPESTDIQNSLQPNYNNR</sequence>
<dbReference type="OrthoDB" id="6420030at2759"/>
<dbReference type="AlphaFoldDB" id="A0A8X6Q7E8"/>
<dbReference type="EMBL" id="BMAW01078203">
    <property type="protein sequence ID" value="GFU10038.1"/>
    <property type="molecule type" value="Genomic_DNA"/>
</dbReference>
<proteinExistence type="predicted"/>
<comment type="caution">
    <text evidence="3">The sequence shown here is derived from an EMBL/GenBank/DDBJ whole genome shotgun (WGS) entry which is preliminary data.</text>
</comment>
<feature type="signal peptide" evidence="2">
    <location>
        <begin position="1"/>
        <end position="18"/>
    </location>
</feature>
<feature type="compositionally biased region" description="Polar residues" evidence="1">
    <location>
        <begin position="200"/>
        <end position="217"/>
    </location>
</feature>
<protein>
    <submittedName>
        <fullName evidence="3">Uncharacterized protein</fullName>
    </submittedName>
</protein>
<feature type="chain" id="PRO_5036474692" evidence="2">
    <location>
        <begin position="19"/>
        <end position="217"/>
    </location>
</feature>
<organism evidence="3 4">
    <name type="scientific">Nephila pilipes</name>
    <name type="common">Giant wood spider</name>
    <name type="synonym">Nephila maculata</name>
    <dbReference type="NCBI Taxonomy" id="299642"/>
    <lineage>
        <taxon>Eukaryota</taxon>
        <taxon>Metazoa</taxon>
        <taxon>Ecdysozoa</taxon>
        <taxon>Arthropoda</taxon>
        <taxon>Chelicerata</taxon>
        <taxon>Arachnida</taxon>
        <taxon>Araneae</taxon>
        <taxon>Araneomorphae</taxon>
        <taxon>Entelegynae</taxon>
        <taxon>Araneoidea</taxon>
        <taxon>Nephilidae</taxon>
        <taxon>Nephila</taxon>
    </lineage>
</organism>
<name>A0A8X6Q7E8_NEPPI</name>
<gene>
    <name evidence="3" type="primary">AVEN_65154_1</name>
    <name evidence="3" type="ORF">NPIL_429681</name>
</gene>
<evidence type="ECO:0000256" key="1">
    <source>
        <dbReference type="SAM" id="MobiDB-lite"/>
    </source>
</evidence>
<feature type="region of interest" description="Disordered" evidence="1">
    <location>
        <begin position="196"/>
        <end position="217"/>
    </location>
</feature>
<accession>A0A8X6Q7E8</accession>
<keyword evidence="4" id="KW-1185">Reference proteome</keyword>